<comment type="caution">
    <text evidence="2">The sequence shown here is derived from an EMBL/GenBank/DDBJ whole genome shotgun (WGS) entry which is preliminary data.</text>
</comment>
<dbReference type="AlphaFoldDB" id="A0A9N9D408"/>
<organism evidence="2 3">
    <name type="scientific">Cetraspora pellucida</name>
    <dbReference type="NCBI Taxonomy" id="1433469"/>
    <lineage>
        <taxon>Eukaryota</taxon>
        <taxon>Fungi</taxon>
        <taxon>Fungi incertae sedis</taxon>
        <taxon>Mucoromycota</taxon>
        <taxon>Glomeromycotina</taxon>
        <taxon>Glomeromycetes</taxon>
        <taxon>Diversisporales</taxon>
        <taxon>Gigasporaceae</taxon>
        <taxon>Cetraspora</taxon>
    </lineage>
</organism>
<feature type="non-terminal residue" evidence="2">
    <location>
        <position position="1"/>
    </location>
</feature>
<reference evidence="2" key="1">
    <citation type="submission" date="2021-06" db="EMBL/GenBank/DDBJ databases">
        <authorList>
            <person name="Kallberg Y."/>
            <person name="Tangrot J."/>
            <person name="Rosling A."/>
        </authorList>
    </citation>
    <scope>NUCLEOTIDE SEQUENCE</scope>
    <source>
        <strain evidence="2">FL966</strain>
    </source>
</reference>
<evidence type="ECO:0000256" key="1">
    <source>
        <dbReference type="SAM" id="MobiDB-lite"/>
    </source>
</evidence>
<evidence type="ECO:0000313" key="3">
    <source>
        <dbReference type="Proteomes" id="UP000789759"/>
    </source>
</evidence>
<dbReference type="EMBL" id="CAJVQA010005488">
    <property type="protein sequence ID" value="CAG8621613.1"/>
    <property type="molecule type" value="Genomic_DNA"/>
</dbReference>
<feature type="region of interest" description="Disordered" evidence="1">
    <location>
        <begin position="41"/>
        <end position="76"/>
    </location>
</feature>
<name>A0A9N9D408_9GLOM</name>
<accession>A0A9N9D408</accession>
<sequence>YCQQVDKQMFIQLKHLYLMLKKLKESTNKIKVRLGHLERHQEKQENDLSAQMIDQSSQHQTELSQEDADDLFGCND</sequence>
<feature type="compositionally biased region" description="Polar residues" evidence="1">
    <location>
        <begin position="47"/>
        <end position="63"/>
    </location>
</feature>
<keyword evidence="3" id="KW-1185">Reference proteome</keyword>
<dbReference type="OrthoDB" id="2472776at2759"/>
<proteinExistence type="predicted"/>
<protein>
    <submittedName>
        <fullName evidence="2">20564_t:CDS:1</fullName>
    </submittedName>
</protein>
<evidence type="ECO:0000313" key="2">
    <source>
        <dbReference type="EMBL" id="CAG8621613.1"/>
    </source>
</evidence>
<dbReference type="Proteomes" id="UP000789759">
    <property type="component" value="Unassembled WGS sequence"/>
</dbReference>
<gene>
    <name evidence="2" type="ORF">CPELLU_LOCUS7951</name>
</gene>